<dbReference type="InterPro" id="IPR003439">
    <property type="entry name" value="ABC_transporter-like_ATP-bd"/>
</dbReference>
<dbReference type="Proteomes" id="UP000042527">
    <property type="component" value="Unassembled WGS sequence"/>
</dbReference>
<evidence type="ECO:0000313" key="7">
    <source>
        <dbReference type="Proteomes" id="UP000042527"/>
    </source>
</evidence>
<keyword evidence="2" id="KW-0813">Transport</keyword>
<comment type="similarity">
    <text evidence="1">Belongs to the ABC transporter superfamily.</text>
</comment>
<dbReference type="EMBL" id="CDNC01000012">
    <property type="protein sequence ID" value="CEM61639.1"/>
    <property type="molecule type" value="Genomic_DNA"/>
</dbReference>
<evidence type="ECO:0000256" key="1">
    <source>
        <dbReference type="ARBA" id="ARBA00005417"/>
    </source>
</evidence>
<name>A0A0B7GSN2_TREPH</name>
<dbReference type="InterPro" id="IPR050153">
    <property type="entry name" value="Metal_Ion_Import_ABC"/>
</dbReference>
<proteinExistence type="inferred from homology"/>
<sequence>MDEQMILRIDDLSFRYESHERFILHGINLHVQRGEYISVLGENGTGKSTLIKLMLKLLTPTNGVVINSAKRIGYVPQRKENLTNFPITVAEMLHSYRALLKEKNKALVDSVLSEVGMSDFKNALVGTLSGGQVQKVYIARCLIGEPELIILDEPSTGVDFQGQRDIYAFIKNLNTQKGVTIISVEHNLDAALLNSTKIFHIEGSHGHLCTPDRYVAEFLNPKQAESCPVCREE</sequence>
<dbReference type="PROSITE" id="PS50893">
    <property type="entry name" value="ABC_TRANSPORTER_2"/>
    <property type="match status" value="1"/>
</dbReference>
<keyword evidence="4 6" id="KW-0067">ATP-binding</keyword>
<reference evidence="7" key="1">
    <citation type="submission" date="2015-01" db="EMBL/GenBank/DDBJ databases">
        <authorList>
            <person name="Manzoor Shahid"/>
            <person name="Zubair Saima"/>
        </authorList>
    </citation>
    <scope>NUCLEOTIDE SEQUENCE [LARGE SCALE GENOMIC DNA]</scope>
    <source>
        <strain evidence="7">V1</strain>
    </source>
</reference>
<evidence type="ECO:0000256" key="2">
    <source>
        <dbReference type="ARBA" id="ARBA00022448"/>
    </source>
</evidence>
<dbReference type="Pfam" id="PF00005">
    <property type="entry name" value="ABC_tran"/>
    <property type="match status" value="1"/>
</dbReference>
<protein>
    <submittedName>
        <fullName evidence="6">Putative metal transport system ATP-binding protein TP_0035</fullName>
    </submittedName>
</protein>
<dbReference type="InterPro" id="IPR027417">
    <property type="entry name" value="P-loop_NTPase"/>
</dbReference>
<gene>
    <name evidence="6" type="ORF">TPHV1_20176</name>
</gene>
<dbReference type="PANTHER" id="PTHR42734:SF17">
    <property type="entry name" value="METAL TRANSPORT SYSTEM ATP-BINDING PROTEIN TM_0124-RELATED"/>
    <property type="match status" value="1"/>
</dbReference>
<organism evidence="6 7">
    <name type="scientific">Treponema phagedenis</name>
    <dbReference type="NCBI Taxonomy" id="162"/>
    <lineage>
        <taxon>Bacteria</taxon>
        <taxon>Pseudomonadati</taxon>
        <taxon>Spirochaetota</taxon>
        <taxon>Spirochaetia</taxon>
        <taxon>Spirochaetales</taxon>
        <taxon>Treponemataceae</taxon>
        <taxon>Treponema</taxon>
    </lineage>
</organism>
<evidence type="ECO:0000256" key="4">
    <source>
        <dbReference type="ARBA" id="ARBA00022840"/>
    </source>
</evidence>
<evidence type="ECO:0000313" key="6">
    <source>
        <dbReference type="EMBL" id="CEM61639.1"/>
    </source>
</evidence>
<dbReference type="PANTHER" id="PTHR42734">
    <property type="entry name" value="METAL TRANSPORT SYSTEM ATP-BINDING PROTEIN TM_0124-RELATED"/>
    <property type="match status" value="1"/>
</dbReference>
<dbReference type="InterPro" id="IPR003593">
    <property type="entry name" value="AAA+_ATPase"/>
</dbReference>
<keyword evidence="3" id="KW-0547">Nucleotide-binding</keyword>
<dbReference type="GO" id="GO:0016887">
    <property type="term" value="F:ATP hydrolysis activity"/>
    <property type="evidence" value="ECO:0007669"/>
    <property type="project" value="InterPro"/>
</dbReference>
<dbReference type="SUPFAM" id="SSF52540">
    <property type="entry name" value="P-loop containing nucleoside triphosphate hydrolases"/>
    <property type="match status" value="1"/>
</dbReference>
<dbReference type="GO" id="GO:0005524">
    <property type="term" value="F:ATP binding"/>
    <property type="evidence" value="ECO:0007669"/>
    <property type="project" value="UniProtKB-KW"/>
</dbReference>
<dbReference type="Gene3D" id="3.40.50.300">
    <property type="entry name" value="P-loop containing nucleotide triphosphate hydrolases"/>
    <property type="match status" value="1"/>
</dbReference>
<dbReference type="SMART" id="SM00382">
    <property type="entry name" value="AAA"/>
    <property type="match status" value="1"/>
</dbReference>
<dbReference type="RefSeq" id="WP_002700521.1">
    <property type="nucleotide sequence ID" value="NZ_JABRPI010000001.1"/>
</dbReference>
<keyword evidence="7" id="KW-1185">Reference proteome</keyword>
<accession>A0A0B7GSN2</accession>
<evidence type="ECO:0000256" key="3">
    <source>
        <dbReference type="ARBA" id="ARBA00022741"/>
    </source>
</evidence>
<evidence type="ECO:0000259" key="5">
    <source>
        <dbReference type="PROSITE" id="PS50893"/>
    </source>
</evidence>
<feature type="domain" description="ABC transporter" evidence="5">
    <location>
        <begin position="7"/>
        <end position="227"/>
    </location>
</feature>
<dbReference type="AlphaFoldDB" id="A0A0B7GSN2"/>